<keyword evidence="1" id="KW-1133">Transmembrane helix</keyword>
<feature type="transmembrane region" description="Helical" evidence="1">
    <location>
        <begin position="509"/>
        <end position="531"/>
    </location>
</feature>
<dbReference type="InterPro" id="IPR043748">
    <property type="entry name" value="DUF5693"/>
</dbReference>
<sequence>MPQWLNTWNAKMAKWLWWVVLLGVVAALPVVYAREQTETSADQVAIVMDYRDLLQVSNTQVDPRRFVQEQIELLKDAGVNGMVVFESTLEELGWAGEVNVYNATQAALLEGRVSPPEDNGTYVIFNHPESEATLRPIIEWAFRHHGAEVASWSFGGHGGLRLGMGYDDALLRPMQPNPIAIQSLRDAGFLVFPRLSDRFDPFDQTEVAKWLDSYQQLGIDRVVFDGEAVTGYADDDKKNKGITRFAGELKEHGIGVAIFENLRIPQKGMSKLANLLRYNAIRAHSVSEAEMSAVKKPVLEDRLVLAVKDRNIRFLYLNATTVRDATKGQVTHPLQNIADVLKGEKDEDGNTVSVGVVQQLRDFGFEIGSPKAFQVEHAPVEKVLRGIAMLGAIALVALTIGLFLPSLRLLSLVVGAIGGAGLYVLSPTLMVQALALFAAIAAPTAAVVLLVKRIRTLRDSSGEPAMSPLHRLGGALLLFVRTTILSLAAVPLVVALLNHISYSLVLQQFRGVSILHLLPIALVALYVFLYGSGNTVVGNARKILSMPLTVLWIVGIGIIAAAGLYYLSRTGNSGQVTGIELKFRSLMENAFGVRPRTKEFLLGHPLFFAGIFVALRYRWGMVLLVLGTIAQLSMVDTFAHIHTPLLLSFIRVLLGLGLGLIIGLVAIGVWQVLERLWVRWGKRVLEDAG</sequence>
<comment type="caution">
    <text evidence="2">The sequence shown here is derived from an EMBL/GenBank/DDBJ whole genome shotgun (WGS) entry which is preliminary data.</text>
</comment>
<feature type="transmembrane region" description="Helical" evidence="1">
    <location>
        <begin position="431"/>
        <end position="451"/>
    </location>
</feature>
<dbReference type="Proteomes" id="UP001596378">
    <property type="component" value="Unassembled WGS sequence"/>
</dbReference>
<dbReference type="Pfam" id="PF18949">
    <property type="entry name" value="DUF5693"/>
    <property type="match status" value="1"/>
</dbReference>
<feature type="transmembrane region" description="Helical" evidence="1">
    <location>
        <begin position="600"/>
        <end position="617"/>
    </location>
</feature>
<organism evidence="2 3">
    <name type="scientific">Cohnella cellulosilytica</name>
    <dbReference type="NCBI Taxonomy" id="986710"/>
    <lineage>
        <taxon>Bacteria</taxon>
        <taxon>Bacillati</taxon>
        <taxon>Bacillota</taxon>
        <taxon>Bacilli</taxon>
        <taxon>Bacillales</taxon>
        <taxon>Paenibacillaceae</taxon>
        <taxon>Cohnella</taxon>
    </lineage>
</organism>
<gene>
    <name evidence="2" type="ORF">ACFQMJ_16740</name>
</gene>
<feature type="transmembrane region" description="Helical" evidence="1">
    <location>
        <begin position="383"/>
        <end position="404"/>
    </location>
</feature>
<evidence type="ECO:0000313" key="2">
    <source>
        <dbReference type="EMBL" id="MFC7150176.1"/>
    </source>
</evidence>
<accession>A0ABW2FAT1</accession>
<keyword evidence="3" id="KW-1185">Reference proteome</keyword>
<keyword evidence="1" id="KW-0812">Transmembrane</keyword>
<evidence type="ECO:0000256" key="1">
    <source>
        <dbReference type="SAM" id="Phobius"/>
    </source>
</evidence>
<reference evidence="3" key="1">
    <citation type="journal article" date="2019" name="Int. J. Syst. Evol. Microbiol.">
        <title>The Global Catalogue of Microorganisms (GCM) 10K type strain sequencing project: providing services to taxonomists for standard genome sequencing and annotation.</title>
        <authorList>
            <consortium name="The Broad Institute Genomics Platform"/>
            <consortium name="The Broad Institute Genome Sequencing Center for Infectious Disease"/>
            <person name="Wu L."/>
            <person name="Ma J."/>
        </authorList>
    </citation>
    <scope>NUCLEOTIDE SEQUENCE [LARGE SCALE GENOMIC DNA]</scope>
    <source>
        <strain evidence="3">KCTC 12907</strain>
    </source>
</reference>
<dbReference type="EMBL" id="JBHTAI010000009">
    <property type="protein sequence ID" value="MFC7150176.1"/>
    <property type="molecule type" value="Genomic_DNA"/>
</dbReference>
<name>A0ABW2FAT1_9BACL</name>
<keyword evidence="1" id="KW-0472">Membrane</keyword>
<feature type="transmembrane region" description="Helical" evidence="1">
    <location>
        <begin position="472"/>
        <end position="497"/>
    </location>
</feature>
<feature type="transmembrane region" description="Helical" evidence="1">
    <location>
        <begin position="649"/>
        <end position="673"/>
    </location>
</feature>
<proteinExistence type="predicted"/>
<feature type="transmembrane region" description="Helical" evidence="1">
    <location>
        <begin position="622"/>
        <end position="643"/>
    </location>
</feature>
<protein>
    <submittedName>
        <fullName evidence="2">DUF5693 family protein</fullName>
    </submittedName>
</protein>
<feature type="transmembrane region" description="Helical" evidence="1">
    <location>
        <begin position="543"/>
        <end position="567"/>
    </location>
</feature>
<evidence type="ECO:0000313" key="3">
    <source>
        <dbReference type="Proteomes" id="UP001596378"/>
    </source>
</evidence>
<dbReference type="RefSeq" id="WP_378046020.1">
    <property type="nucleotide sequence ID" value="NZ_JBHMDN010000010.1"/>
</dbReference>